<feature type="transmembrane region" description="Helical" evidence="7">
    <location>
        <begin position="224"/>
        <end position="243"/>
    </location>
</feature>
<evidence type="ECO:0000256" key="4">
    <source>
        <dbReference type="ARBA" id="ARBA00022692"/>
    </source>
</evidence>
<comment type="subcellular location">
    <subcellularLocation>
        <location evidence="1 7">Cell membrane</location>
        <topology evidence="1 7">Multi-pass membrane protein</topology>
    </subcellularLocation>
</comment>
<evidence type="ECO:0000256" key="3">
    <source>
        <dbReference type="ARBA" id="ARBA00022475"/>
    </source>
</evidence>
<comment type="similarity">
    <text evidence="7">Belongs to the binding-protein-dependent transport system permease family.</text>
</comment>
<evidence type="ECO:0000256" key="1">
    <source>
        <dbReference type="ARBA" id="ARBA00004651"/>
    </source>
</evidence>
<dbReference type="Pfam" id="PF00528">
    <property type="entry name" value="BPD_transp_1"/>
    <property type="match status" value="1"/>
</dbReference>
<dbReference type="PROSITE" id="PS50928">
    <property type="entry name" value="ABC_TM1"/>
    <property type="match status" value="1"/>
</dbReference>
<feature type="domain" description="ABC transmembrane type-1" evidence="8">
    <location>
        <begin position="93"/>
        <end position="305"/>
    </location>
</feature>
<evidence type="ECO:0000256" key="2">
    <source>
        <dbReference type="ARBA" id="ARBA00022448"/>
    </source>
</evidence>
<dbReference type="InterPro" id="IPR051393">
    <property type="entry name" value="ABC_transporter_permease"/>
</dbReference>
<feature type="transmembrane region" description="Helical" evidence="7">
    <location>
        <begin position="130"/>
        <end position="151"/>
    </location>
</feature>
<evidence type="ECO:0000256" key="7">
    <source>
        <dbReference type="RuleBase" id="RU363032"/>
    </source>
</evidence>
<keyword evidence="4 7" id="KW-0812">Transmembrane</keyword>
<sequence>MKQAANNPRLTGPEPHGMVKFKQRKKAFSGNENLTGWLFISPMFIGFLIFMLGPLIYAFYMSFLEWPLLGDARFIGLNNYQNIINDQEFRIVLKNTFIFTAGLVPLNLMLALGLALLLKEKMAGIGLFRTAIFVPVVTSLVVWAIIWKYMLAPESGFINQLLGLFGIQGPAWLLDNRLAMPSVIIVSVLKNVGLNMILFLTALQQVPHSLYEAAALDGAKRWRTFWHITFPMIMPTVFMTMIITTIGAMKIFAQIYVMTRGGPGTSTKVLVYYIWEKAFRHFEMGYAAALAFVLFFILLVFTLILWQLRKRWVFHEN</sequence>
<dbReference type="Proteomes" id="UP001232445">
    <property type="component" value="Unassembled WGS sequence"/>
</dbReference>
<keyword evidence="5 7" id="KW-1133">Transmembrane helix</keyword>
<protein>
    <submittedName>
        <fullName evidence="9">Multiple sugar transport system permease protein</fullName>
    </submittedName>
</protein>
<dbReference type="Gene3D" id="1.10.3720.10">
    <property type="entry name" value="MetI-like"/>
    <property type="match status" value="1"/>
</dbReference>
<feature type="transmembrane region" description="Helical" evidence="7">
    <location>
        <begin position="287"/>
        <end position="306"/>
    </location>
</feature>
<evidence type="ECO:0000256" key="6">
    <source>
        <dbReference type="ARBA" id="ARBA00023136"/>
    </source>
</evidence>
<reference evidence="9 10" key="1">
    <citation type="submission" date="2023-07" db="EMBL/GenBank/DDBJ databases">
        <title>Genomic Encyclopedia of Type Strains, Phase IV (KMG-IV): sequencing the most valuable type-strain genomes for metagenomic binning, comparative biology and taxonomic classification.</title>
        <authorList>
            <person name="Goeker M."/>
        </authorList>
    </citation>
    <scope>NUCLEOTIDE SEQUENCE [LARGE SCALE GENOMIC DNA]</scope>
    <source>
        <strain evidence="9 10">DSM 17740</strain>
    </source>
</reference>
<dbReference type="SUPFAM" id="SSF161098">
    <property type="entry name" value="MetI-like"/>
    <property type="match status" value="1"/>
</dbReference>
<keyword evidence="9" id="KW-0762">Sugar transport</keyword>
<keyword evidence="2 7" id="KW-0813">Transport</keyword>
<evidence type="ECO:0000259" key="8">
    <source>
        <dbReference type="PROSITE" id="PS50928"/>
    </source>
</evidence>
<feature type="transmembrane region" description="Helical" evidence="7">
    <location>
        <begin position="34"/>
        <end position="60"/>
    </location>
</feature>
<feature type="transmembrane region" description="Helical" evidence="7">
    <location>
        <begin position="183"/>
        <end position="204"/>
    </location>
</feature>
<accession>A0ABU0CVW4</accession>
<proteinExistence type="inferred from homology"/>
<dbReference type="CDD" id="cd06261">
    <property type="entry name" value="TM_PBP2"/>
    <property type="match status" value="1"/>
</dbReference>
<evidence type="ECO:0000313" key="9">
    <source>
        <dbReference type="EMBL" id="MDQ0340556.1"/>
    </source>
</evidence>
<keyword evidence="10" id="KW-1185">Reference proteome</keyword>
<dbReference type="InterPro" id="IPR035906">
    <property type="entry name" value="MetI-like_sf"/>
</dbReference>
<dbReference type="PANTHER" id="PTHR30193">
    <property type="entry name" value="ABC TRANSPORTER PERMEASE PROTEIN"/>
    <property type="match status" value="1"/>
</dbReference>
<keyword evidence="6 7" id="KW-0472">Membrane</keyword>
<comment type="caution">
    <text evidence="9">The sequence shown here is derived from an EMBL/GenBank/DDBJ whole genome shotgun (WGS) entry which is preliminary data.</text>
</comment>
<dbReference type="PANTHER" id="PTHR30193:SF37">
    <property type="entry name" value="INNER MEMBRANE ABC TRANSPORTER PERMEASE PROTEIN YCJO"/>
    <property type="match status" value="1"/>
</dbReference>
<dbReference type="EMBL" id="JAUSUQ010000015">
    <property type="protein sequence ID" value="MDQ0340556.1"/>
    <property type="molecule type" value="Genomic_DNA"/>
</dbReference>
<feature type="transmembrane region" description="Helical" evidence="7">
    <location>
        <begin position="97"/>
        <end position="118"/>
    </location>
</feature>
<dbReference type="InterPro" id="IPR000515">
    <property type="entry name" value="MetI-like"/>
</dbReference>
<evidence type="ECO:0000256" key="5">
    <source>
        <dbReference type="ARBA" id="ARBA00022989"/>
    </source>
</evidence>
<keyword evidence="3" id="KW-1003">Cell membrane</keyword>
<organism evidence="9 10">
    <name type="scientific">Caldalkalibacillus uzonensis</name>
    <dbReference type="NCBI Taxonomy" id="353224"/>
    <lineage>
        <taxon>Bacteria</taxon>
        <taxon>Bacillati</taxon>
        <taxon>Bacillota</taxon>
        <taxon>Bacilli</taxon>
        <taxon>Bacillales</taxon>
        <taxon>Bacillaceae</taxon>
        <taxon>Caldalkalibacillus</taxon>
    </lineage>
</organism>
<gene>
    <name evidence="9" type="ORF">J2S00_003380</name>
</gene>
<evidence type="ECO:0000313" key="10">
    <source>
        <dbReference type="Proteomes" id="UP001232445"/>
    </source>
</evidence>
<name>A0ABU0CVW4_9BACI</name>